<evidence type="ECO:0000313" key="1">
    <source>
        <dbReference type="EMBL" id="SHJ34819.1"/>
    </source>
</evidence>
<name>A0A1M6IK86_9FLAO</name>
<dbReference type="STRING" id="797419.SAMN05216556_10774"/>
<keyword evidence="2" id="KW-1185">Reference proteome</keyword>
<accession>A0A1M6IK86</accession>
<dbReference type="Proteomes" id="UP000184172">
    <property type="component" value="Unassembled WGS sequence"/>
</dbReference>
<evidence type="ECO:0000313" key="2">
    <source>
        <dbReference type="Proteomes" id="UP000184172"/>
    </source>
</evidence>
<gene>
    <name evidence="1" type="ORF">SAMN04487908_11472</name>
</gene>
<dbReference type="RefSeq" id="WP_073218681.1">
    <property type="nucleotide sequence ID" value="NZ_FNNS01000007.1"/>
</dbReference>
<dbReference type="OrthoDB" id="6225685at2"/>
<sequence length="106" mass="11854">MDSDFIGSSIGKDGVLYGTIDNIYGPGPDIKTKLQFLKYIINIKTGLGMGANLIEAFMKDPTLNIKTLTYKTTDTIWGIGGYRDYRMYNTIVKKGYIINNDTITIK</sequence>
<protein>
    <submittedName>
        <fullName evidence="1">Uncharacterized protein</fullName>
    </submittedName>
</protein>
<reference evidence="2" key="1">
    <citation type="submission" date="2016-11" db="EMBL/GenBank/DDBJ databases">
        <authorList>
            <person name="Varghese N."/>
            <person name="Submissions S."/>
        </authorList>
    </citation>
    <scope>NUCLEOTIDE SEQUENCE [LARGE SCALE GENOMIC DNA]</scope>
    <source>
        <strain evidence="2">DSM 26349</strain>
    </source>
</reference>
<organism evidence="1 2">
    <name type="scientific">Aequorivita viscosa</name>
    <dbReference type="NCBI Taxonomy" id="797419"/>
    <lineage>
        <taxon>Bacteria</taxon>
        <taxon>Pseudomonadati</taxon>
        <taxon>Bacteroidota</taxon>
        <taxon>Flavobacteriia</taxon>
        <taxon>Flavobacteriales</taxon>
        <taxon>Flavobacteriaceae</taxon>
        <taxon>Aequorivita</taxon>
    </lineage>
</organism>
<proteinExistence type="predicted"/>
<dbReference type="EMBL" id="FQYV01000014">
    <property type="protein sequence ID" value="SHJ34819.1"/>
    <property type="molecule type" value="Genomic_DNA"/>
</dbReference>
<dbReference type="AlphaFoldDB" id="A0A1M6IK86"/>